<protein>
    <submittedName>
        <fullName evidence="1">Uncharacterized protein</fullName>
    </submittedName>
</protein>
<name>A0A1M5JH64_9BACT</name>
<dbReference type="STRING" id="1194090.SAMN05443144_12711"/>
<dbReference type="Proteomes" id="UP000184041">
    <property type="component" value="Unassembled WGS sequence"/>
</dbReference>
<dbReference type="AlphaFoldDB" id="A0A1M5JH64"/>
<evidence type="ECO:0000313" key="1">
    <source>
        <dbReference type="EMBL" id="SHG39897.1"/>
    </source>
</evidence>
<dbReference type="EMBL" id="FQUS01000027">
    <property type="protein sequence ID" value="SHG39897.1"/>
    <property type="molecule type" value="Genomic_DNA"/>
</dbReference>
<organism evidence="1 2">
    <name type="scientific">Fodinibius roseus</name>
    <dbReference type="NCBI Taxonomy" id="1194090"/>
    <lineage>
        <taxon>Bacteria</taxon>
        <taxon>Pseudomonadati</taxon>
        <taxon>Balneolota</taxon>
        <taxon>Balneolia</taxon>
        <taxon>Balneolales</taxon>
        <taxon>Balneolaceae</taxon>
        <taxon>Fodinibius</taxon>
    </lineage>
</organism>
<reference evidence="1 2" key="1">
    <citation type="submission" date="2016-11" db="EMBL/GenBank/DDBJ databases">
        <authorList>
            <person name="Jaros S."/>
            <person name="Januszkiewicz K."/>
            <person name="Wedrychowicz H."/>
        </authorList>
    </citation>
    <scope>NUCLEOTIDE SEQUENCE [LARGE SCALE GENOMIC DNA]</scope>
    <source>
        <strain evidence="1 2">DSM 21986</strain>
    </source>
</reference>
<proteinExistence type="predicted"/>
<gene>
    <name evidence="1" type="ORF">SAMN05443144_12711</name>
</gene>
<evidence type="ECO:0000313" key="2">
    <source>
        <dbReference type="Proteomes" id="UP000184041"/>
    </source>
</evidence>
<sequence>METTPQLVASVSDKSVECCPEVKTENADKSASTDQIESCTFRAVCQQSFSHSLIDLTSPLPMEKLFAKAIWPTQTVSNHIQDKGLFNYLSLNTSLSFSTPPIFLMNSTFLN</sequence>
<accession>A0A1M5JH64</accession>
<keyword evidence="2" id="KW-1185">Reference proteome</keyword>